<comment type="pathway">
    <text evidence="1 8">Protein modification; [NiFe] hydrogenase maturation.</text>
</comment>
<evidence type="ECO:0000256" key="5">
    <source>
        <dbReference type="ARBA" id="ARBA00022771"/>
    </source>
</evidence>
<feature type="active site" evidence="9">
    <location>
        <position position="38"/>
    </location>
</feature>
<evidence type="ECO:0000259" key="11">
    <source>
        <dbReference type="PROSITE" id="PS51163"/>
    </source>
</evidence>
<dbReference type="SUPFAM" id="SSF54975">
    <property type="entry name" value="Acylphosphatase/BLUF domain-like"/>
    <property type="match status" value="1"/>
</dbReference>
<dbReference type="Pfam" id="PF00708">
    <property type="entry name" value="Acylphosphatase"/>
    <property type="match status" value="1"/>
</dbReference>
<dbReference type="InterPro" id="IPR004421">
    <property type="entry name" value="Carbamoyltransferase_HypF"/>
</dbReference>
<dbReference type="Gene3D" id="3.30.110.120">
    <property type="match status" value="1"/>
</dbReference>
<dbReference type="Proteomes" id="UP000430564">
    <property type="component" value="Unassembled WGS sequence"/>
</dbReference>
<dbReference type="UniPathway" id="UPA00335"/>
<evidence type="ECO:0000256" key="9">
    <source>
        <dbReference type="PROSITE-ProRule" id="PRU00520"/>
    </source>
</evidence>
<evidence type="ECO:0000313" key="12">
    <source>
        <dbReference type="EMBL" id="KAB7661366.1"/>
    </source>
</evidence>
<dbReference type="Pfam" id="PF01300">
    <property type="entry name" value="Sua5_yciO_yrdC"/>
    <property type="match status" value="1"/>
</dbReference>
<dbReference type="Pfam" id="PF07503">
    <property type="entry name" value="zf-HYPF"/>
    <property type="match status" value="2"/>
</dbReference>
<dbReference type="Pfam" id="PF22521">
    <property type="entry name" value="HypF_C_2"/>
    <property type="match status" value="1"/>
</dbReference>
<dbReference type="InterPro" id="IPR055128">
    <property type="entry name" value="HypF_C_2"/>
</dbReference>
<dbReference type="GO" id="GO:0003998">
    <property type="term" value="F:acylphosphatase activity"/>
    <property type="evidence" value="ECO:0007669"/>
    <property type="project" value="UniProtKB-EC"/>
</dbReference>
<feature type="domain" description="Acylphosphatase-like" evidence="10">
    <location>
        <begin position="5"/>
        <end position="91"/>
    </location>
</feature>
<comment type="caution">
    <text evidence="12">The sequence shown here is derived from an EMBL/GenBank/DDBJ whole genome shotgun (WGS) entry which is preliminary data.</text>
</comment>
<evidence type="ECO:0000256" key="2">
    <source>
        <dbReference type="ARBA" id="ARBA00008097"/>
    </source>
</evidence>
<proteinExistence type="inferred from homology"/>
<dbReference type="InterPro" id="IPR006070">
    <property type="entry name" value="Sua5-like_dom"/>
</dbReference>
<dbReference type="InterPro" id="IPR017945">
    <property type="entry name" value="DHBP_synth_RibB-like_a/b_dom"/>
</dbReference>
<comment type="similarity">
    <text evidence="2 8">Belongs to the carbamoyltransferase HypF family.</text>
</comment>
<evidence type="ECO:0000256" key="7">
    <source>
        <dbReference type="ARBA" id="ARBA00048220"/>
    </source>
</evidence>
<evidence type="ECO:0000256" key="4">
    <source>
        <dbReference type="ARBA" id="ARBA00022723"/>
    </source>
</evidence>
<gene>
    <name evidence="12" type="primary">hypF</name>
    <name evidence="12" type="ORF">GBM95_04660</name>
</gene>
<keyword evidence="3" id="KW-0436">Ligase</keyword>
<dbReference type="NCBIfam" id="TIGR00143">
    <property type="entry name" value="hypF"/>
    <property type="match status" value="1"/>
</dbReference>
<dbReference type="AlphaFoldDB" id="A0A6I1EZI4"/>
<evidence type="ECO:0000256" key="3">
    <source>
        <dbReference type="ARBA" id="ARBA00022598"/>
    </source>
</evidence>
<dbReference type="GO" id="GO:0051604">
    <property type="term" value="P:protein maturation"/>
    <property type="evidence" value="ECO:0007669"/>
    <property type="project" value="TreeGrafter"/>
</dbReference>
<dbReference type="InterPro" id="IPR051060">
    <property type="entry name" value="Carbamoyltrans_HypF-like"/>
</dbReference>
<keyword evidence="12" id="KW-0808">Transferase</keyword>
<dbReference type="OrthoDB" id="9808093at2"/>
<dbReference type="EC" id="6.2.-.-" evidence="8"/>
<dbReference type="PIRSF" id="PIRSF006256">
    <property type="entry name" value="CMPcnvr_hdrg_mat"/>
    <property type="match status" value="1"/>
</dbReference>
<evidence type="ECO:0000256" key="6">
    <source>
        <dbReference type="ARBA" id="ARBA00022833"/>
    </source>
</evidence>
<dbReference type="PROSITE" id="PS51163">
    <property type="entry name" value="YRDC"/>
    <property type="match status" value="1"/>
</dbReference>
<dbReference type="InterPro" id="IPR041440">
    <property type="entry name" value="HypF_C"/>
</dbReference>
<dbReference type="InterPro" id="IPR036046">
    <property type="entry name" value="Acylphosphatase-like_dom_sf"/>
</dbReference>
<keyword evidence="5" id="KW-0863">Zinc-finger</keyword>
<dbReference type="PANTHER" id="PTHR42959">
    <property type="entry name" value="CARBAMOYLTRANSFERASE"/>
    <property type="match status" value="1"/>
</dbReference>
<dbReference type="InterPro" id="IPR017968">
    <property type="entry name" value="Acylphosphatase_CS"/>
</dbReference>
<evidence type="ECO:0000256" key="1">
    <source>
        <dbReference type="ARBA" id="ARBA00004711"/>
    </source>
</evidence>
<evidence type="ECO:0000259" key="10">
    <source>
        <dbReference type="PROSITE" id="PS51160"/>
    </source>
</evidence>
<reference evidence="12 13" key="1">
    <citation type="submission" date="2019-10" db="EMBL/GenBank/DDBJ databases">
        <title>Genome diversity of Sutterella seckii.</title>
        <authorList>
            <person name="Chaplin A.V."/>
            <person name="Sokolova S.R."/>
            <person name="Mosin K.A."/>
            <person name="Ivanova E.L."/>
            <person name="Kochetkova T.O."/>
            <person name="Goltsov A.Y."/>
            <person name="Trofimov D.Y."/>
            <person name="Efimov B.A."/>
        </authorList>
    </citation>
    <scope>NUCLEOTIDE SEQUENCE [LARGE SCALE GENOMIC DNA]</scope>
    <source>
        <strain evidence="12 13">ASD393</strain>
    </source>
</reference>
<keyword evidence="9" id="KW-0378">Hydrolase</keyword>
<feature type="domain" description="YrdC-like" evidence="11">
    <location>
        <begin position="200"/>
        <end position="402"/>
    </location>
</feature>
<comment type="catalytic activity">
    <reaction evidence="9">
        <text>an acyl phosphate + H2O = a carboxylate + phosphate + H(+)</text>
        <dbReference type="Rhea" id="RHEA:14965"/>
        <dbReference type="ChEBI" id="CHEBI:15377"/>
        <dbReference type="ChEBI" id="CHEBI:15378"/>
        <dbReference type="ChEBI" id="CHEBI:29067"/>
        <dbReference type="ChEBI" id="CHEBI:43474"/>
        <dbReference type="ChEBI" id="CHEBI:59918"/>
        <dbReference type="EC" id="3.6.1.7"/>
    </reaction>
</comment>
<dbReference type="GO" id="GO:0003725">
    <property type="term" value="F:double-stranded RNA binding"/>
    <property type="evidence" value="ECO:0007669"/>
    <property type="project" value="InterPro"/>
</dbReference>
<feature type="active site" evidence="9">
    <location>
        <position position="20"/>
    </location>
</feature>
<dbReference type="PANTHER" id="PTHR42959:SF1">
    <property type="entry name" value="CARBAMOYLTRANSFERASE HYPF"/>
    <property type="match status" value="1"/>
</dbReference>
<keyword evidence="6" id="KW-0862">Zinc</keyword>
<dbReference type="Gene3D" id="3.30.420.40">
    <property type="match status" value="1"/>
</dbReference>
<evidence type="ECO:0000313" key="13">
    <source>
        <dbReference type="Proteomes" id="UP000430564"/>
    </source>
</evidence>
<dbReference type="GO" id="GO:0016743">
    <property type="term" value="F:carboxyl- or carbamoyltransferase activity"/>
    <property type="evidence" value="ECO:0007669"/>
    <property type="project" value="UniProtKB-UniRule"/>
</dbReference>
<evidence type="ECO:0000256" key="8">
    <source>
        <dbReference type="PIRNR" id="PIRNR006256"/>
    </source>
</evidence>
<dbReference type="EMBL" id="WEHX01000019">
    <property type="protein sequence ID" value="KAB7661366.1"/>
    <property type="molecule type" value="Genomic_DNA"/>
</dbReference>
<dbReference type="PROSITE" id="PS51160">
    <property type="entry name" value="ACYLPHOSPHATASE_3"/>
    <property type="match status" value="1"/>
</dbReference>
<dbReference type="InterPro" id="IPR001792">
    <property type="entry name" value="Acylphosphatase-like_dom"/>
</dbReference>
<dbReference type="Gene3D" id="3.90.870.50">
    <property type="match status" value="1"/>
</dbReference>
<comment type="function">
    <text evidence="8">Involved in the maturation of [NiFe] hydrogenases. Along with HypE, it catalyzes the synthesis of the CN ligands of the active site iron of [NiFe]-hydrogenases. HypF functions as a carbamoyl transferase using carbamoylphosphate as a substrate and transferring the carboxamido moiety in an ATP-dependent reaction to the thiolate of the C-terminal cysteine of HypE yielding a protein-S-carboxamide.</text>
</comment>
<dbReference type="GO" id="GO:0008270">
    <property type="term" value="F:zinc ion binding"/>
    <property type="evidence" value="ECO:0007669"/>
    <property type="project" value="UniProtKB-KW"/>
</dbReference>
<protein>
    <recommendedName>
        <fullName evidence="8">Carbamoyltransferase HypF</fullName>
        <ecNumber evidence="8">6.2.-.-</ecNumber>
    </recommendedName>
</protein>
<sequence>MAREARLVRVEGLVQGVGFRPTVWRIAAALNLAGEVFNDPEGVGIFLEGDPKALDAFPDELRRGKPPLARIDSIDMKPAPVRGVDRFVITPSRAEGAVTTMITPDAATCPECLADIFDPQNRRFRYAFTNCTHCGPRFTITRRLPYDRPQTSMSVFPMCPACLAEYEDPGDRRFHAQPNACPVCGPQLELIRADGAPVPGDPIRETARVIREGGIAAVKGIGGFHLVCDASNAKAVKRLRDRKGRNEKPLAVMCAGVDSAKRIALVDAAEEKLLTGTAHPIVLLRKKPEIVESEAFPGIADELSEIGVMLPYTPLHALLFHALLGEPEGTAWMEEPHDLYLVMTSANPGGEPLVIGNDEARKRLSSIADVLLLHNREILIRCDDSVVRSTESGPVWVRRARGVTPEAIRIPGVKGAPDVAATGSYLKNTAAMTRGRELFLTQHIGDLDRVSNCLALEAALEHIRSLLDVEPGAFASDLHPDFFSGELAQKLAEEKQKPLIRIQHHAAHVGAAMAEAGRNERTLGAALDGVGLGSDGKVWGGELLAVGPDGFERFGTLHSLALPGGDRAAREPWRMGAAILAELGLEDARFELLHALRGDLPAIPEMMLREIPKLIHSPRTARTSALGRWFDGAAAILGLVFTMRDEATAAMRLESIAAPHIDEAAPLEGGFSIEKGVLSFLPLMRHIAEARLADPSKETAAKLAALFEVTAADGIARWIIDGRERSGIDGPVMLTGGCMLNRVLSSRIPKMLRDAGIEPRIPHIVPPGDGGLALGQAHLARLALARGMSSYPFIRDHAGV</sequence>
<dbReference type="PROSITE" id="PS00150">
    <property type="entry name" value="ACYLPHOSPHATASE_1"/>
    <property type="match status" value="1"/>
</dbReference>
<accession>A0A6I1EZI4</accession>
<keyword evidence="4" id="KW-0479">Metal-binding</keyword>
<name>A0A6I1EZI4_9BURK</name>
<dbReference type="InterPro" id="IPR011125">
    <property type="entry name" value="Znf_HypF"/>
</dbReference>
<organism evidence="12 13">
    <name type="scientific">Sutterella seckii</name>
    <dbReference type="NCBI Taxonomy" id="1944635"/>
    <lineage>
        <taxon>Bacteria</taxon>
        <taxon>Pseudomonadati</taxon>
        <taxon>Pseudomonadota</taxon>
        <taxon>Betaproteobacteria</taxon>
        <taxon>Burkholderiales</taxon>
        <taxon>Sutterellaceae</taxon>
        <taxon>Sutterella</taxon>
    </lineage>
</organism>
<dbReference type="Pfam" id="PF17788">
    <property type="entry name" value="HypF_C"/>
    <property type="match status" value="1"/>
</dbReference>
<comment type="catalytic activity">
    <reaction evidence="7 8">
        <text>C-terminal L-cysteinyl-[HypE protein] + carbamoyl phosphate + ATP + H2O = C-terminal S-carboxamide-L-cysteinyl-[HypE protein] + AMP + phosphate + diphosphate + H(+)</text>
        <dbReference type="Rhea" id="RHEA:55636"/>
        <dbReference type="Rhea" id="RHEA-COMP:14247"/>
        <dbReference type="Rhea" id="RHEA-COMP:14392"/>
        <dbReference type="ChEBI" id="CHEBI:15377"/>
        <dbReference type="ChEBI" id="CHEBI:15378"/>
        <dbReference type="ChEBI" id="CHEBI:30616"/>
        <dbReference type="ChEBI" id="CHEBI:33019"/>
        <dbReference type="ChEBI" id="CHEBI:43474"/>
        <dbReference type="ChEBI" id="CHEBI:58228"/>
        <dbReference type="ChEBI" id="CHEBI:76913"/>
        <dbReference type="ChEBI" id="CHEBI:139126"/>
        <dbReference type="ChEBI" id="CHEBI:456215"/>
    </reaction>
</comment>
<dbReference type="SUPFAM" id="SSF55821">
    <property type="entry name" value="YrdC/RibB"/>
    <property type="match status" value="1"/>
</dbReference>
<dbReference type="Gene3D" id="3.30.420.360">
    <property type="match status" value="1"/>
</dbReference>
<dbReference type="GO" id="GO:0016874">
    <property type="term" value="F:ligase activity"/>
    <property type="evidence" value="ECO:0007669"/>
    <property type="project" value="UniProtKB-UniRule"/>
</dbReference>